<sequence length="103" mass="11388">MDKEYVFISKISVSVNVPCSTFSNQNRSASLIRKNSSLIIFEKSGPGPSTDSNIPPTYKSMLFTSLYRLRSLTKISGSSFANLGLISSKVFIIENPLHLRTVL</sequence>
<protein>
    <submittedName>
        <fullName evidence="1">Uncharacterized protein</fullName>
    </submittedName>
</protein>
<name>A0A0K2SZE6_LEPSM</name>
<reference evidence="1" key="1">
    <citation type="submission" date="2014-05" db="EMBL/GenBank/DDBJ databases">
        <authorList>
            <person name="Chronopoulou M."/>
        </authorList>
    </citation>
    <scope>NUCLEOTIDE SEQUENCE</scope>
    <source>
        <tissue evidence="1">Whole organism</tissue>
    </source>
</reference>
<dbReference type="AlphaFoldDB" id="A0A0K2SZE6"/>
<accession>A0A0K2SZE6</accession>
<evidence type="ECO:0000313" key="1">
    <source>
        <dbReference type="EMBL" id="CDW19128.1"/>
    </source>
</evidence>
<dbReference type="EMBL" id="HACA01001767">
    <property type="protein sequence ID" value="CDW19128.1"/>
    <property type="molecule type" value="Transcribed_RNA"/>
</dbReference>
<organism evidence="1">
    <name type="scientific">Lepeophtheirus salmonis</name>
    <name type="common">Salmon louse</name>
    <name type="synonym">Caligus salmonis</name>
    <dbReference type="NCBI Taxonomy" id="72036"/>
    <lineage>
        <taxon>Eukaryota</taxon>
        <taxon>Metazoa</taxon>
        <taxon>Ecdysozoa</taxon>
        <taxon>Arthropoda</taxon>
        <taxon>Crustacea</taxon>
        <taxon>Multicrustacea</taxon>
        <taxon>Hexanauplia</taxon>
        <taxon>Copepoda</taxon>
        <taxon>Siphonostomatoida</taxon>
        <taxon>Caligidae</taxon>
        <taxon>Lepeophtheirus</taxon>
    </lineage>
</organism>
<proteinExistence type="predicted"/>